<dbReference type="Pfam" id="PF10937">
    <property type="entry name" value="Kgd4-YMR31"/>
    <property type="match status" value="1"/>
</dbReference>
<protein>
    <recommendedName>
        <fullName evidence="6">37S ribosomal protein YMR-31, mitochondrial</fullName>
    </recommendedName>
</protein>
<comment type="caution">
    <text evidence="4">The sequence shown here is derived from an EMBL/GenBank/DDBJ whole genome shotgun (WGS) entry which is preliminary data.</text>
</comment>
<comment type="subcellular location">
    <subcellularLocation>
        <location evidence="1">Mitochondrion</location>
    </subcellularLocation>
</comment>
<sequence length="121" mass="13742">MRSTCVRLAHHYTPMIRFVGGRHHHTPHSSEILPHPCAENGLLPNSKDTVPAGEFLKNLRPFKVIPYKSKAETVQPDSRYQYQQRPLQEGEKTHAYELSPRFQFKGFSESEIESINGGGAL</sequence>
<dbReference type="Proteomes" id="UP000187013">
    <property type="component" value="Unassembled WGS sequence"/>
</dbReference>
<dbReference type="GO" id="GO:0003735">
    <property type="term" value="F:structural constituent of ribosome"/>
    <property type="evidence" value="ECO:0007669"/>
    <property type="project" value="EnsemblFungi"/>
</dbReference>
<proteinExistence type="inferred from homology"/>
<dbReference type="OMA" id="AYEPMIK"/>
<dbReference type="AlphaFoldDB" id="A0A1Q3A292"/>
<dbReference type="GO" id="GO:0004591">
    <property type="term" value="F:oxoglutarate dehydrogenase (succinyl-transferring) activity"/>
    <property type="evidence" value="ECO:0007669"/>
    <property type="project" value="EnsemblFungi"/>
</dbReference>
<evidence type="ECO:0000256" key="3">
    <source>
        <dbReference type="ARBA" id="ARBA00043970"/>
    </source>
</evidence>
<dbReference type="GO" id="GO:0005761">
    <property type="term" value="C:mitochondrial ribosome"/>
    <property type="evidence" value="ECO:0007669"/>
    <property type="project" value="EnsemblFungi"/>
</dbReference>
<reference evidence="4 5" key="1">
    <citation type="submission" date="2016-08" db="EMBL/GenBank/DDBJ databases">
        <title>Draft genome sequence of allopolyploid Zygosaccharomyces rouxii.</title>
        <authorList>
            <person name="Watanabe J."/>
            <person name="Uehara K."/>
            <person name="Mogi Y."/>
            <person name="Tsukioka Y."/>
        </authorList>
    </citation>
    <scope>NUCLEOTIDE SEQUENCE [LARGE SCALE GENOMIC DNA]</scope>
    <source>
        <strain evidence="4 5">NBRC 110957</strain>
    </source>
</reference>
<dbReference type="OrthoDB" id="2116030at2759"/>
<dbReference type="GO" id="GO:0045252">
    <property type="term" value="C:oxoglutarate dehydrogenase complex"/>
    <property type="evidence" value="ECO:0007669"/>
    <property type="project" value="EnsemblFungi"/>
</dbReference>
<name>A0A1Q3A292_ZYGRO</name>
<dbReference type="GO" id="GO:0006103">
    <property type="term" value="P:2-oxoglutarate metabolic process"/>
    <property type="evidence" value="ECO:0007669"/>
    <property type="project" value="EnsemblFungi"/>
</dbReference>
<keyword evidence="2" id="KW-0496">Mitochondrion</keyword>
<evidence type="ECO:0000256" key="1">
    <source>
        <dbReference type="ARBA" id="ARBA00004173"/>
    </source>
</evidence>
<dbReference type="GO" id="GO:0006099">
    <property type="term" value="P:tricarboxylic acid cycle"/>
    <property type="evidence" value="ECO:0007669"/>
    <property type="project" value="EnsemblFungi"/>
</dbReference>
<dbReference type="eggNOG" id="ENOG502S4IB">
    <property type="taxonomic scope" value="Eukaryota"/>
</dbReference>
<evidence type="ECO:0000313" key="4">
    <source>
        <dbReference type="EMBL" id="GAV49753.1"/>
    </source>
</evidence>
<evidence type="ECO:0008006" key="6">
    <source>
        <dbReference type="Google" id="ProtNLM"/>
    </source>
</evidence>
<dbReference type="EMBL" id="BDGX01000016">
    <property type="protein sequence ID" value="GAV49753.1"/>
    <property type="molecule type" value="Genomic_DNA"/>
</dbReference>
<accession>A0A1Q3A292</accession>
<comment type="similarity">
    <text evidence="3">Belongs to the alpha-ketoglutarate dehydrogenase component 4 family.</text>
</comment>
<organism evidence="4 5">
    <name type="scientific">Zygosaccharomyces rouxii</name>
    <dbReference type="NCBI Taxonomy" id="4956"/>
    <lineage>
        <taxon>Eukaryota</taxon>
        <taxon>Fungi</taxon>
        <taxon>Dikarya</taxon>
        <taxon>Ascomycota</taxon>
        <taxon>Saccharomycotina</taxon>
        <taxon>Saccharomycetes</taxon>
        <taxon>Saccharomycetales</taxon>
        <taxon>Saccharomycetaceae</taxon>
        <taxon>Zygosaccharomyces</taxon>
    </lineage>
</organism>
<evidence type="ECO:0000313" key="5">
    <source>
        <dbReference type="Proteomes" id="UP000187013"/>
    </source>
</evidence>
<dbReference type="InterPro" id="IPR020373">
    <property type="entry name" value="Kgd4/YMR-31"/>
</dbReference>
<evidence type="ECO:0000256" key="2">
    <source>
        <dbReference type="ARBA" id="ARBA00023128"/>
    </source>
</evidence>
<gene>
    <name evidence="4" type="ORF">ZYGR_0P03990</name>
</gene>